<evidence type="ECO:0000313" key="2">
    <source>
        <dbReference type="EMBL" id="SHI46308.1"/>
    </source>
</evidence>
<name>A0A1M6BCL8_9CLOT</name>
<feature type="transmembrane region" description="Helical" evidence="1">
    <location>
        <begin position="6"/>
        <end position="23"/>
    </location>
</feature>
<proteinExistence type="predicted"/>
<evidence type="ECO:0000313" key="3">
    <source>
        <dbReference type="Proteomes" id="UP000184310"/>
    </source>
</evidence>
<dbReference type="STRING" id="1121302.SAMN02745163_00312"/>
<gene>
    <name evidence="2" type="ORF">SAMN02745163_00312</name>
</gene>
<feature type="transmembrane region" description="Helical" evidence="1">
    <location>
        <begin position="35"/>
        <end position="52"/>
    </location>
</feature>
<dbReference type="InterPro" id="IPR027890">
    <property type="entry name" value="DUF4491"/>
</dbReference>
<accession>A0A1M6BCL8</accession>
<reference evidence="2 3" key="1">
    <citation type="submission" date="2016-11" db="EMBL/GenBank/DDBJ databases">
        <authorList>
            <person name="Jaros S."/>
            <person name="Januszkiewicz K."/>
            <person name="Wedrychowicz H."/>
        </authorList>
    </citation>
    <scope>NUCLEOTIDE SEQUENCE [LARGE SCALE GENOMIC DNA]</scope>
    <source>
        <strain evidence="2 3">DSM 21758</strain>
    </source>
</reference>
<keyword evidence="3" id="KW-1185">Reference proteome</keyword>
<dbReference type="RefSeq" id="WP_072984590.1">
    <property type="nucleotide sequence ID" value="NZ_FQZB01000003.1"/>
</dbReference>
<sequence length="96" mass="11100">MNFYGLIIGLVTFFVIGIFHPIVIKGEYYLGKKIWPIFLVLGVIFLVASLYIKDRTISAIVGVVGFSCLWSIHEIIEQEERVNKGWFPRNPKKDKR</sequence>
<protein>
    <recommendedName>
        <fullName evidence="4">DUF4491 domain-containing protein</fullName>
    </recommendedName>
</protein>
<dbReference type="Pfam" id="PF14898">
    <property type="entry name" value="DUF4491"/>
    <property type="match status" value="1"/>
</dbReference>
<dbReference type="EMBL" id="FQZB01000003">
    <property type="protein sequence ID" value="SHI46308.1"/>
    <property type="molecule type" value="Genomic_DNA"/>
</dbReference>
<dbReference type="AlphaFoldDB" id="A0A1M6BCL8"/>
<keyword evidence="1" id="KW-1133">Transmembrane helix</keyword>
<keyword evidence="1" id="KW-0812">Transmembrane</keyword>
<dbReference type="OrthoDB" id="9814848at2"/>
<evidence type="ECO:0000256" key="1">
    <source>
        <dbReference type="SAM" id="Phobius"/>
    </source>
</evidence>
<dbReference type="Proteomes" id="UP000184310">
    <property type="component" value="Unassembled WGS sequence"/>
</dbReference>
<evidence type="ECO:0008006" key="4">
    <source>
        <dbReference type="Google" id="ProtNLM"/>
    </source>
</evidence>
<organism evidence="2 3">
    <name type="scientific">Clostridium cavendishii DSM 21758</name>
    <dbReference type="NCBI Taxonomy" id="1121302"/>
    <lineage>
        <taxon>Bacteria</taxon>
        <taxon>Bacillati</taxon>
        <taxon>Bacillota</taxon>
        <taxon>Clostridia</taxon>
        <taxon>Eubacteriales</taxon>
        <taxon>Clostridiaceae</taxon>
        <taxon>Clostridium</taxon>
    </lineage>
</organism>
<keyword evidence="1" id="KW-0472">Membrane</keyword>